<keyword evidence="10" id="KW-1185">Reference proteome</keyword>
<dbReference type="OrthoDB" id="9802471at2"/>
<dbReference type="InterPro" id="IPR026015">
    <property type="entry name" value="ATP_synth_OSCP/delta_N_sf"/>
</dbReference>
<evidence type="ECO:0000256" key="4">
    <source>
        <dbReference type="ARBA" id="ARBA00022781"/>
    </source>
</evidence>
<comment type="similarity">
    <text evidence="8">Belongs to the ATPase delta chain family.</text>
</comment>
<dbReference type="PRINTS" id="PR00125">
    <property type="entry name" value="ATPASEDELTA"/>
</dbReference>
<keyword evidence="5 8" id="KW-0406">Ion transport</keyword>
<keyword evidence="7 8" id="KW-0066">ATP synthesis</keyword>
<evidence type="ECO:0000313" key="10">
    <source>
        <dbReference type="Proteomes" id="UP000249495"/>
    </source>
</evidence>
<dbReference type="GO" id="GO:0005886">
    <property type="term" value="C:plasma membrane"/>
    <property type="evidence" value="ECO:0007669"/>
    <property type="project" value="UniProtKB-SubCell"/>
</dbReference>
<dbReference type="HAMAP" id="MF_01416">
    <property type="entry name" value="ATP_synth_delta_bact"/>
    <property type="match status" value="1"/>
</dbReference>
<comment type="subcellular location">
    <subcellularLocation>
        <location evidence="8">Cell membrane</location>
        <topology evidence="8">Peripheral membrane protein</topology>
    </subcellularLocation>
    <subcellularLocation>
        <location evidence="1">Membrane</location>
    </subcellularLocation>
</comment>
<evidence type="ECO:0000256" key="1">
    <source>
        <dbReference type="ARBA" id="ARBA00004370"/>
    </source>
</evidence>
<evidence type="ECO:0000256" key="6">
    <source>
        <dbReference type="ARBA" id="ARBA00023136"/>
    </source>
</evidence>
<keyword evidence="4 8" id="KW-0375">Hydrogen ion transport</keyword>
<evidence type="ECO:0000256" key="3">
    <source>
        <dbReference type="ARBA" id="ARBA00022475"/>
    </source>
</evidence>
<dbReference type="GO" id="GO:0045259">
    <property type="term" value="C:proton-transporting ATP synthase complex"/>
    <property type="evidence" value="ECO:0007669"/>
    <property type="project" value="UniProtKB-KW"/>
</dbReference>
<keyword evidence="2 8" id="KW-0813">Transport</keyword>
<protein>
    <recommendedName>
        <fullName evidence="8">ATP synthase subunit delta</fullName>
    </recommendedName>
    <alternativeName>
        <fullName evidence="8">ATP synthase F(1) sector subunit delta</fullName>
    </alternativeName>
    <alternativeName>
        <fullName evidence="8">F-type ATPase subunit delta</fullName>
        <shortName evidence="8">F-ATPase subunit delta</shortName>
    </alternativeName>
</protein>
<dbReference type="Gene3D" id="1.10.520.20">
    <property type="entry name" value="N-terminal domain of the delta subunit of the F1F0-ATP synthase"/>
    <property type="match status" value="1"/>
</dbReference>
<keyword evidence="6 8" id="KW-0472">Membrane</keyword>
<proteinExistence type="inferred from homology"/>
<evidence type="ECO:0000256" key="2">
    <source>
        <dbReference type="ARBA" id="ARBA00022448"/>
    </source>
</evidence>
<dbReference type="PANTHER" id="PTHR11910">
    <property type="entry name" value="ATP SYNTHASE DELTA CHAIN"/>
    <property type="match status" value="1"/>
</dbReference>
<dbReference type="KEGG" id="sfer:NCTC12278_00653"/>
<dbReference type="NCBIfam" id="NF004401">
    <property type="entry name" value="PRK05758.2-1"/>
    <property type="match status" value="1"/>
</dbReference>
<dbReference type="EMBL" id="LS483343">
    <property type="protein sequence ID" value="SQF39956.1"/>
    <property type="molecule type" value="Genomic_DNA"/>
</dbReference>
<keyword evidence="8" id="KW-0139">CF(1)</keyword>
<evidence type="ECO:0000256" key="8">
    <source>
        <dbReference type="HAMAP-Rule" id="MF_01416"/>
    </source>
</evidence>
<dbReference type="NCBIfam" id="TIGR01145">
    <property type="entry name" value="ATP_synt_delta"/>
    <property type="match status" value="1"/>
</dbReference>
<dbReference type="SUPFAM" id="SSF47928">
    <property type="entry name" value="N-terminal domain of the delta subunit of the F1F0-ATP synthase"/>
    <property type="match status" value="1"/>
</dbReference>
<name>A0A2X3W6J8_9STRE</name>
<dbReference type="STRING" id="1123303.GCA_000372425_00186"/>
<dbReference type="GO" id="GO:0046933">
    <property type="term" value="F:proton-transporting ATP synthase activity, rotational mechanism"/>
    <property type="evidence" value="ECO:0007669"/>
    <property type="project" value="UniProtKB-UniRule"/>
</dbReference>
<dbReference type="Pfam" id="PF00213">
    <property type="entry name" value="OSCP"/>
    <property type="match status" value="1"/>
</dbReference>
<organism evidence="9 10">
    <name type="scientific">Streptococcus ferus</name>
    <dbReference type="NCBI Taxonomy" id="1345"/>
    <lineage>
        <taxon>Bacteria</taxon>
        <taxon>Bacillati</taxon>
        <taxon>Bacillota</taxon>
        <taxon>Bacilli</taxon>
        <taxon>Lactobacillales</taxon>
        <taxon>Streptococcaceae</taxon>
        <taxon>Streptococcus</taxon>
    </lineage>
</organism>
<reference evidence="9 10" key="1">
    <citation type="submission" date="2018-06" db="EMBL/GenBank/DDBJ databases">
        <authorList>
            <consortium name="Pathogen Informatics"/>
            <person name="Doyle S."/>
        </authorList>
    </citation>
    <scope>NUCLEOTIDE SEQUENCE [LARGE SCALE GENOMIC DNA]</scope>
    <source>
        <strain evidence="9 10">NCTC12278</strain>
    </source>
</reference>
<dbReference type="GO" id="GO:0016787">
    <property type="term" value="F:hydrolase activity"/>
    <property type="evidence" value="ECO:0007669"/>
    <property type="project" value="UniProtKB-KW"/>
</dbReference>
<dbReference type="RefSeq" id="WP_018029515.1">
    <property type="nucleotide sequence ID" value="NZ_CAMCCF010000003.1"/>
</dbReference>
<evidence type="ECO:0000256" key="7">
    <source>
        <dbReference type="ARBA" id="ARBA00023310"/>
    </source>
</evidence>
<evidence type="ECO:0000313" key="9">
    <source>
        <dbReference type="EMBL" id="SQF39956.1"/>
    </source>
</evidence>
<dbReference type="InterPro" id="IPR000711">
    <property type="entry name" value="ATPase_OSCP/dsu"/>
</dbReference>
<keyword evidence="3 8" id="KW-1003">Cell membrane</keyword>
<sequence>MNKKTLALVDLYAKSLVDVALEHDAVKPVTDDIKAMLAVFDSQKDLQSLFATDSMEASEKAKIVRLFQEQASPYVTNFLEVLLQNERESLLYPILHSVSDQMSQATRKFDVEVRTAVPLSDEQKRRLQEIVEEKFELQQDRLIEIVDQSLVGGFVVKADNRVIDTSIRRQLQDLKMNLK</sequence>
<comment type="function">
    <text evidence="8">F(1)F(0) ATP synthase produces ATP from ADP in the presence of a proton or sodium gradient. F-type ATPases consist of two structural domains, F(1) containing the extramembraneous catalytic core and F(0) containing the membrane proton channel, linked together by a central stalk and a peripheral stalk. During catalysis, ATP synthesis in the catalytic domain of F(1) is coupled via a rotary mechanism of the central stalk subunits to proton translocation.</text>
</comment>
<keyword evidence="9" id="KW-0378">Hydrolase</keyword>
<accession>A0A2X3W6J8</accession>
<evidence type="ECO:0000256" key="5">
    <source>
        <dbReference type="ARBA" id="ARBA00023065"/>
    </source>
</evidence>
<dbReference type="AlphaFoldDB" id="A0A2X3W6J8"/>
<dbReference type="Proteomes" id="UP000249495">
    <property type="component" value="Chromosome 1"/>
</dbReference>
<gene>
    <name evidence="8 9" type="primary">atpH</name>
    <name evidence="9" type="ORF">NCTC12278_00653</name>
</gene>
<comment type="function">
    <text evidence="8">This protein is part of the stalk that links CF(0) to CF(1). It either transmits conformational changes from CF(0) to CF(1) or is implicated in proton conduction.</text>
</comment>